<dbReference type="Gene3D" id="3.40.30.120">
    <property type="match status" value="1"/>
</dbReference>
<name>A0ABV5MXP2_9ACTN</name>
<dbReference type="PRINTS" id="PR00420">
    <property type="entry name" value="RNGMNOXGNASE"/>
</dbReference>
<sequence>MDDVLVAGAGPVGMMTALELARRGVPVRLIDGADGPATTSRAAAIHARTIEVLDQVGLYEAFEARAVLGRGIAFYADGAELAVMDATFTTQVTRFDQVWFLDQVITEELLREALAAHGVGIEWGVRLTELTEHPEAVTVRLRHADGRLEEGQVAWLVGADGGHSAVRDQLGVRLAGQSSETWLIADAELDFAEPLEHDRIRWVRADGGTVMIFPLVREKRWRLLDTVDVAYDGDPGAVARRFAGKLSRGLGRDVTVAAPSWVSVFTIQQRAVPIMQSRTGTGRPCRCFLAGDAAHVHSPASGQGMNTGLQDAVNLAWKLATAVRGELPTPQAAALLDSYSAERVPVGQALLSTTQMATMLVNLRNATVDEHLPAVFTTLRALPPLFHALNQGFVGGMSGLAIAYPTSPLTVHDSDTTRTGPLPGQRLAQVRHADARDPSWQSVLAALREPDWTLLVAAPEAADRTLDAWQRSAWPAPTVHTVGGPAAEQLGLRGAQPAADAPGRGPERTGWLLVRPDGYVAARGRGPAELDRALARIAG</sequence>
<evidence type="ECO:0000313" key="5">
    <source>
        <dbReference type="EMBL" id="MFB9462806.1"/>
    </source>
</evidence>
<dbReference type="InterPro" id="IPR002938">
    <property type="entry name" value="FAD-bd"/>
</dbReference>
<reference evidence="5 6" key="1">
    <citation type="submission" date="2024-09" db="EMBL/GenBank/DDBJ databases">
        <authorList>
            <person name="Sun Q."/>
            <person name="Mori K."/>
        </authorList>
    </citation>
    <scope>NUCLEOTIDE SEQUENCE [LARGE SCALE GENOMIC DNA]</scope>
    <source>
        <strain evidence="5 6">JCM 6917</strain>
    </source>
</reference>
<evidence type="ECO:0000256" key="1">
    <source>
        <dbReference type="ARBA" id="ARBA00001974"/>
    </source>
</evidence>
<proteinExistence type="predicted"/>
<evidence type="ECO:0000313" key="6">
    <source>
        <dbReference type="Proteomes" id="UP001589709"/>
    </source>
</evidence>
<dbReference type="Pfam" id="PF21274">
    <property type="entry name" value="Rng_hyd_C"/>
    <property type="match status" value="1"/>
</dbReference>
<dbReference type="RefSeq" id="WP_381344228.1">
    <property type="nucleotide sequence ID" value="NZ_JBHMCY010000012.1"/>
</dbReference>
<dbReference type="PANTHER" id="PTHR43004:SF19">
    <property type="entry name" value="BINDING MONOOXYGENASE, PUTATIVE (JCVI)-RELATED"/>
    <property type="match status" value="1"/>
</dbReference>
<dbReference type="SUPFAM" id="SSF51905">
    <property type="entry name" value="FAD/NAD(P)-binding domain"/>
    <property type="match status" value="1"/>
</dbReference>
<dbReference type="PANTHER" id="PTHR43004">
    <property type="entry name" value="TRK SYSTEM POTASSIUM UPTAKE PROTEIN"/>
    <property type="match status" value="1"/>
</dbReference>
<accession>A0ABV5MXP2</accession>
<organism evidence="5 6">
    <name type="scientific">Streptomyces cinereospinus</name>
    <dbReference type="NCBI Taxonomy" id="285561"/>
    <lineage>
        <taxon>Bacteria</taxon>
        <taxon>Bacillati</taxon>
        <taxon>Actinomycetota</taxon>
        <taxon>Actinomycetes</taxon>
        <taxon>Kitasatosporales</taxon>
        <taxon>Streptomycetaceae</taxon>
        <taxon>Streptomyces</taxon>
    </lineage>
</organism>
<dbReference type="Pfam" id="PF01494">
    <property type="entry name" value="FAD_binding_3"/>
    <property type="match status" value="1"/>
</dbReference>
<gene>
    <name evidence="5" type="ORF">ACFF45_08830</name>
</gene>
<feature type="domain" description="FAD-binding" evidence="4">
    <location>
        <begin position="3"/>
        <end position="352"/>
    </location>
</feature>
<keyword evidence="3" id="KW-0274">FAD</keyword>
<dbReference type="Proteomes" id="UP001589709">
    <property type="component" value="Unassembled WGS sequence"/>
</dbReference>
<dbReference type="Gene3D" id="3.30.70.2450">
    <property type="match status" value="1"/>
</dbReference>
<evidence type="ECO:0000259" key="4">
    <source>
        <dbReference type="Pfam" id="PF01494"/>
    </source>
</evidence>
<dbReference type="InterPro" id="IPR036188">
    <property type="entry name" value="FAD/NAD-bd_sf"/>
</dbReference>
<keyword evidence="6" id="KW-1185">Reference proteome</keyword>
<evidence type="ECO:0000256" key="2">
    <source>
        <dbReference type="ARBA" id="ARBA00022630"/>
    </source>
</evidence>
<dbReference type="Gene3D" id="3.50.50.60">
    <property type="entry name" value="FAD/NAD(P)-binding domain"/>
    <property type="match status" value="1"/>
</dbReference>
<evidence type="ECO:0000256" key="3">
    <source>
        <dbReference type="ARBA" id="ARBA00022827"/>
    </source>
</evidence>
<dbReference type="InterPro" id="IPR050641">
    <property type="entry name" value="RIFMO-like"/>
</dbReference>
<protein>
    <submittedName>
        <fullName evidence="5">FAD-dependent oxidoreductase</fullName>
    </submittedName>
</protein>
<keyword evidence="2" id="KW-0285">Flavoprotein</keyword>
<comment type="caution">
    <text evidence="5">The sequence shown here is derived from an EMBL/GenBank/DDBJ whole genome shotgun (WGS) entry which is preliminary data.</text>
</comment>
<dbReference type="EMBL" id="JBHMCY010000012">
    <property type="protein sequence ID" value="MFB9462806.1"/>
    <property type="molecule type" value="Genomic_DNA"/>
</dbReference>
<comment type="cofactor">
    <cofactor evidence="1">
        <name>FAD</name>
        <dbReference type="ChEBI" id="CHEBI:57692"/>
    </cofactor>
</comment>